<dbReference type="EC" id="4.2.2.-" evidence="3"/>
<evidence type="ECO:0000259" key="2">
    <source>
        <dbReference type="Pfam" id="PF01464"/>
    </source>
</evidence>
<protein>
    <submittedName>
        <fullName evidence="3">Soluble lytic murein transglycosylase</fullName>
        <ecNumber evidence="3">4.2.2.-</ecNumber>
    </submittedName>
</protein>
<dbReference type="PROSITE" id="PS00922">
    <property type="entry name" value="TRANSGLYCOSYLASE"/>
    <property type="match status" value="1"/>
</dbReference>
<dbReference type="GO" id="GO:0000270">
    <property type="term" value="P:peptidoglycan metabolic process"/>
    <property type="evidence" value="ECO:0007669"/>
    <property type="project" value="InterPro"/>
</dbReference>
<dbReference type="PANTHER" id="PTHR37423">
    <property type="entry name" value="SOLUBLE LYTIC MUREIN TRANSGLYCOSYLASE-RELATED"/>
    <property type="match status" value="1"/>
</dbReference>
<evidence type="ECO:0000313" key="4">
    <source>
        <dbReference type="Proteomes" id="UP000254601"/>
    </source>
</evidence>
<dbReference type="Pfam" id="PF01464">
    <property type="entry name" value="SLT"/>
    <property type="match status" value="1"/>
</dbReference>
<dbReference type="GO" id="GO:0016020">
    <property type="term" value="C:membrane"/>
    <property type="evidence" value="ECO:0007669"/>
    <property type="project" value="InterPro"/>
</dbReference>
<dbReference type="EMBL" id="UHIC01000001">
    <property type="protein sequence ID" value="SUO96650.1"/>
    <property type="molecule type" value="Genomic_DNA"/>
</dbReference>
<dbReference type="AlphaFoldDB" id="A0A380MVP8"/>
<accession>A0A380MVP8</accession>
<dbReference type="OrthoDB" id="92254at2"/>
<feature type="domain" description="Transglycosylase SLT" evidence="2">
    <location>
        <begin position="38"/>
        <end position="138"/>
    </location>
</feature>
<dbReference type="RefSeq" id="WP_072577268.1">
    <property type="nucleotide sequence ID" value="NZ_LWHB01000151.1"/>
</dbReference>
<dbReference type="Gene3D" id="1.10.530.10">
    <property type="match status" value="1"/>
</dbReference>
<organism evidence="3 4">
    <name type="scientific">Suttonella ornithocola</name>
    <dbReference type="NCBI Taxonomy" id="279832"/>
    <lineage>
        <taxon>Bacteria</taxon>
        <taxon>Pseudomonadati</taxon>
        <taxon>Pseudomonadota</taxon>
        <taxon>Gammaproteobacteria</taxon>
        <taxon>Cardiobacteriales</taxon>
        <taxon>Cardiobacteriaceae</taxon>
        <taxon>Suttonella</taxon>
    </lineage>
</organism>
<sequence>MTNPVMQADLVAKRLKLSSPAQFYQNKAQIKLGTYTDIINAAAQRHNIDPALIAAVIKQESASNPRAISHKGAVGLMQIMPATASTLGVHNLKDLLNPEINIHIGAKYLAEQLRTFGNLDLALAAYNAGPGAVKKYGNTIPPYRETRRYVSKVTNYYQEIKK</sequence>
<name>A0A380MVP8_9GAMM</name>
<keyword evidence="3" id="KW-0456">Lyase</keyword>
<reference evidence="3 4" key="1">
    <citation type="submission" date="2018-06" db="EMBL/GenBank/DDBJ databases">
        <authorList>
            <consortium name="Pathogen Informatics"/>
            <person name="Doyle S."/>
        </authorList>
    </citation>
    <scope>NUCLEOTIDE SEQUENCE [LARGE SCALE GENOMIC DNA]</scope>
    <source>
        <strain evidence="3 4">NCTC13337</strain>
    </source>
</reference>
<evidence type="ECO:0000256" key="1">
    <source>
        <dbReference type="ARBA" id="ARBA00007734"/>
    </source>
</evidence>
<dbReference type="Proteomes" id="UP000254601">
    <property type="component" value="Unassembled WGS sequence"/>
</dbReference>
<dbReference type="InterPro" id="IPR000189">
    <property type="entry name" value="Transglyc_AS"/>
</dbReference>
<gene>
    <name evidence="3" type="primary">slt_4</name>
    <name evidence="3" type="ORF">NCTC13337_01955</name>
</gene>
<dbReference type="InterPro" id="IPR008258">
    <property type="entry name" value="Transglycosylase_SLT_dom_1"/>
</dbReference>
<dbReference type="GO" id="GO:0008933">
    <property type="term" value="F:peptidoglycan lytic transglycosylase activity"/>
    <property type="evidence" value="ECO:0007669"/>
    <property type="project" value="InterPro"/>
</dbReference>
<comment type="similarity">
    <text evidence="1">Belongs to the transglycosylase Slt family.</text>
</comment>
<proteinExistence type="inferred from homology"/>
<evidence type="ECO:0000313" key="3">
    <source>
        <dbReference type="EMBL" id="SUO96650.1"/>
    </source>
</evidence>
<dbReference type="PANTHER" id="PTHR37423:SF2">
    <property type="entry name" value="MEMBRANE-BOUND LYTIC MUREIN TRANSGLYCOSYLASE C"/>
    <property type="match status" value="1"/>
</dbReference>
<dbReference type="InterPro" id="IPR023346">
    <property type="entry name" value="Lysozyme-like_dom_sf"/>
</dbReference>
<dbReference type="CDD" id="cd00254">
    <property type="entry name" value="LT-like"/>
    <property type="match status" value="1"/>
</dbReference>
<dbReference type="SUPFAM" id="SSF53955">
    <property type="entry name" value="Lysozyme-like"/>
    <property type="match status" value="1"/>
</dbReference>
<keyword evidence="4" id="KW-1185">Reference proteome</keyword>